<protein>
    <recommendedName>
        <fullName evidence="2">HTH marR-type domain-containing protein</fullName>
    </recommendedName>
</protein>
<dbReference type="GO" id="GO:0003677">
    <property type="term" value="F:DNA binding"/>
    <property type="evidence" value="ECO:0007669"/>
    <property type="project" value="UniProtKB-KW"/>
</dbReference>
<dbReference type="PROSITE" id="PS50995">
    <property type="entry name" value="HTH_MARR_2"/>
    <property type="match status" value="1"/>
</dbReference>
<reference evidence="3 4" key="1">
    <citation type="submission" date="2020-08" db="EMBL/GenBank/DDBJ databases">
        <title>Complete Genome Sequence of Effusibacillus dendaii Strain skT53, Isolated from Farmland soil.</title>
        <authorList>
            <person name="Konishi T."/>
            <person name="Kawasaki H."/>
        </authorList>
    </citation>
    <scope>NUCLEOTIDE SEQUENCE [LARGE SCALE GENOMIC DNA]</scope>
    <source>
        <strain evidence="4">skT53</strain>
    </source>
</reference>
<dbReference type="Pfam" id="PF01047">
    <property type="entry name" value="MarR"/>
    <property type="match status" value="1"/>
</dbReference>
<dbReference type="Proteomes" id="UP000593802">
    <property type="component" value="Chromosome"/>
</dbReference>
<dbReference type="PANTHER" id="PTHR33164">
    <property type="entry name" value="TRANSCRIPTIONAL REGULATOR, MARR FAMILY"/>
    <property type="match status" value="1"/>
</dbReference>
<dbReference type="AlphaFoldDB" id="A0A7I8DF32"/>
<evidence type="ECO:0000313" key="3">
    <source>
        <dbReference type="EMBL" id="BCJ87559.1"/>
    </source>
</evidence>
<dbReference type="InterPro" id="IPR000835">
    <property type="entry name" value="HTH_MarR-typ"/>
</dbReference>
<dbReference type="RefSeq" id="WP_226375215.1">
    <property type="nucleotide sequence ID" value="NZ_AP023366.1"/>
</dbReference>
<organism evidence="3 4">
    <name type="scientific">Effusibacillus dendaii</name>
    <dbReference type="NCBI Taxonomy" id="2743772"/>
    <lineage>
        <taxon>Bacteria</taxon>
        <taxon>Bacillati</taxon>
        <taxon>Bacillota</taxon>
        <taxon>Bacilli</taxon>
        <taxon>Bacillales</taxon>
        <taxon>Alicyclobacillaceae</taxon>
        <taxon>Effusibacillus</taxon>
    </lineage>
</organism>
<dbReference type="PANTHER" id="PTHR33164:SF43">
    <property type="entry name" value="HTH-TYPE TRANSCRIPTIONAL REPRESSOR YETL"/>
    <property type="match status" value="1"/>
</dbReference>
<evidence type="ECO:0000313" key="4">
    <source>
        <dbReference type="Proteomes" id="UP000593802"/>
    </source>
</evidence>
<dbReference type="SUPFAM" id="SSF46785">
    <property type="entry name" value="Winged helix' DNA-binding domain"/>
    <property type="match status" value="1"/>
</dbReference>
<dbReference type="GO" id="GO:0003700">
    <property type="term" value="F:DNA-binding transcription factor activity"/>
    <property type="evidence" value="ECO:0007669"/>
    <property type="project" value="InterPro"/>
</dbReference>
<dbReference type="PRINTS" id="PR00598">
    <property type="entry name" value="HTHMARR"/>
</dbReference>
<name>A0A7I8DF32_9BACL</name>
<proteinExistence type="predicted"/>
<dbReference type="Gene3D" id="1.10.10.10">
    <property type="entry name" value="Winged helix-like DNA-binding domain superfamily/Winged helix DNA-binding domain"/>
    <property type="match status" value="1"/>
</dbReference>
<dbReference type="InterPro" id="IPR036388">
    <property type="entry name" value="WH-like_DNA-bd_sf"/>
</dbReference>
<evidence type="ECO:0000259" key="2">
    <source>
        <dbReference type="PROSITE" id="PS50995"/>
    </source>
</evidence>
<dbReference type="EMBL" id="AP023366">
    <property type="protein sequence ID" value="BCJ87559.1"/>
    <property type="molecule type" value="Genomic_DNA"/>
</dbReference>
<accession>A0A7I8DF32</accession>
<evidence type="ECO:0000256" key="1">
    <source>
        <dbReference type="ARBA" id="ARBA00023125"/>
    </source>
</evidence>
<dbReference type="InterPro" id="IPR036390">
    <property type="entry name" value="WH_DNA-bd_sf"/>
</dbReference>
<dbReference type="GO" id="GO:0006950">
    <property type="term" value="P:response to stress"/>
    <property type="evidence" value="ECO:0007669"/>
    <property type="project" value="TreeGrafter"/>
</dbReference>
<dbReference type="KEGG" id="eff:skT53_25440"/>
<dbReference type="SMART" id="SM00347">
    <property type="entry name" value="HTH_MARR"/>
    <property type="match status" value="1"/>
</dbReference>
<keyword evidence="4" id="KW-1185">Reference proteome</keyword>
<gene>
    <name evidence="3" type="ORF">skT53_25440</name>
</gene>
<feature type="domain" description="HTH marR-type" evidence="2">
    <location>
        <begin position="9"/>
        <end position="141"/>
    </location>
</feature>
<keyword evidence="1" id="KW-0238">DNA-binding</keyword>
<sequence length="150" mass="17588">MPDKNTEPLEQFLISLQSVNRYLRSGMLDGQESFPITRVQWLILRHIWRSRKRTIGELASHLNVRSSTMSQMIDRLEKSGLVYRSTDTADTRIKIIRLTDKGNETIRHVESMWLSALVEPFEKLSREERTHLVQLMRKLSDAIPKRGENQ</sequence>
<dbReference type="InterPro" id="IPR039422">
    <property type="entry name" value="MarR/SlyA-like"/>
</dbReference>